<proteinExistence type="predicted"/>
<evidence type="ECO:0000256" key="1">
    <source>
        <dbReference type="SAM" id="MobiDB-lite"/>
    </source>
</evidence>
<gene>
    <name evidence="3 4 5 6 7 8 9 10" type="primary">LOC106749275</name>
</gene>
<sequence>MSISFRSDDMDEHEKNLMTGTLEQRKEAFKEDEELMRETTKFITDVIETAATEASKRKVQSEGADAGEGSRLKGGDTIAGWNNRARGFCNRILNALCPCFTNHDCNWTSSHTTYRQAENESTSPSPINLIRLIIPRDLVISLVGVNQVPPSIVVATMLGCYCPV</sequence>
<feature type="compositionally biased region" description="Basic and acidic residues" evidence="1">
    <location>
        <begin position="1"/>
        <end position="16"/>
    </location>
</feature>
<evidence type="ECO:0000313" key="3">
    <source>
        <dbReference type="RefSeq" id="XP_014484059.1"/>
    </source>
</evidence>
<evidence type="ECO:0000313" key="7">
    <source>
        <dbReference type="RefSeq" id="XP_014484095.1"/>
    </source>
</evidence>
<reference evidence="3 4" key="1">
    <citation type="submission" date="2025-04" db="UniProtKB">
        <authorList>
            <consortium name="RefSeq"/>
        </authorList>
    </citation>
    <scope>IDENTIFICATION</scope>
</reference>
<dbReference type="KEGG" id="dqu:106749275"/>
<dbReference type="AlphaFoldDB" id="A0A6P3XZX9"/>
<dbReference type="RefSeq" id="XP_014484078.1">
    <property type="nucleotide sequence ID" value="XM_014628592.1"/>
</dbReference>
<evidence type="ECO:0000313" key="9">
    <source>
        <dbReference type="RefSeq" id="XP_014484106.1"/>
    </source>
</evidence>
<evidence type="ECO:0000313" key="5">
    <source>
        <dbReference type="RefSeq" id="XP_014484078.1"/>
    </source>
</evidence>
<protein>
    <submittedName>
        <fullName evidence="3 4">Uncharacterized protein LOC106749275 isoform X1</fullName>
    </submittedName>
</protein>
<keyword evidence="2" id="KW-1185">Reference proteome</keyword>
<feature type="region of interest" description="Disordered" evidence="1">
    <location>
        <begin position="53"/>
        <end position="72"/>
    </location>
</feature>
<accession>A0A6P3XZX9</accession>
<dbReference type="RefSeq" id="XP_014484095.1">
    <property type="nucleotide sequence ID" value="XM_014628609.1"/>
</dbReference>
<dbReference type="RefSeq" id="XP_014484068.1">
    <property type="nucleotide sequence ID" value="XM_014628582.1"/>
</dbReference>
<dbReference type="RefSeq" id="XP_014484086.1">
    <property type="nucleotide sequence ID" value="XM_014628600.1"/>
</dbReference>
<dbReference type="RefSeq" id="XP_014484059.1">
    <property type="nucleotide sequence ID" value="XM_014628573.1"/>
</dbReference>
<evidence type="ECO:0000313" key="8">
    <source>
        <dbReference type="RefSeq" id="XP_014484101.1"/>
    </source>
</evidence>
<dbReference type="Proteomes" id="UP000515204">
    <property type="component" value="Unplaced"/>
</dbReference>
<evidence type="ECO:0000313" key="4">
    <source>
        <dbReference type="RefSeq" id="XP_014484068.1"/>
    </source>
</evidence>
<name>A0A6P3XZX9_DINQU</name>
<feature type="region of interest" description="Disordered" evidence="1">
    <location>
        <begin position="1"/>
        <end position="23"/>
    </location>
</feature>
<organism evidence="2 6">
    <name type="scientific">Dinoponera quadriceps</name>
    <name type="common">South American ant</name>
    <dbReference type="NCBI Taxonomy" id="609295"/>
    <lineage>
        <taxon>Eukaryota</taxon>
        <taxon>Metazoa</taxon>
        <taxon>Ecdysozoa</taxon>
        <taxon>Arthropoda</taxon>
        <taxon>Hexapoda</taxon>
        <taxon>Insecta</taxon>
        <taxon>Pterygota</taxon>
        <taxon>Neoptera</taxon>
        <taxon>Endopterygota</taxon>
        <taxon>Hymenoptera</taxon>
        <taxon>Apocrita</taxon>
        <taxon>Aculeata</taxon>
        <taxon>Formicoidea</taxon>
        <taxon>Formicidae</taxon>
        <taxon>Ponerinae</taxon>
        <taxon>Ponerini</taxon>
        <taxon>Dinoponera</taxon>
    </lineage>
</organism>
<dbReference type="RefSeq" id="XP_014484106.1">
    <property type="nucleotide sequence ID" value="XM_014628620.1"/>
</dbReference>
<dbReference type="GeneID" id="106749275"/>
<evidence type="ECO:0000313" key="6">
    <source>
        <dbReference type="RefSeq" id="XP_014484086.1"/>
    </source>
</evidence>
<dbReference type="OrthoDB" id="6575965at2759"/>
<dbReference type="RefSeq" id="XP_014484101.1">
    <property type="nucleotide sequence ID" value="XM_014628615.1"/>
</dbReference>
<dbReference type="RefSeq" id="XP_014484113.1">
    <property type="nucleotide sequence ID" value="XM_014628627.1"/>
</dbReference>
<evidence type="ECO:0000313" key="2">
    <source>
        <dbReference type="Proteomes" id="UP000515204"/>
    </source>
</evidence>
<evidence type="ECO:0000313" key="10">
    <source>
        <dbReference type="RefSeq" id="XP_014484113.1"/>
    </source>
</evidence>